<name>A0A8B8AW43_CRAVI</name>
<dbReference type="SMART" id="SM00248">
    <property type="entry name" value="ANK"/>
    <property type="match status" value="9"/>
</dbReference>
<dbReference type="PANTHER" id="PTHR24171">
    <property type="entry name" value="ANKYRIN REPEAT DOMAIN-CONTAINING PROTEIN 39-RELATED"/>
    <property type="match status" value="1"/>
</dbReference>
<dbReference type="GO" id="GO:0085020">
    <property type="term" value="P:protein K6-linked ubiquitination"/>
    <property type="evidence" value="ECO:0007669"/>
    <property type="project" value="TreeGrafter"/>
</dbReference>
<dbReference type="InterPro" id="IPR036770">
    <property type="entry name" value="Ankyrin_rpt-contain_sf"/>
</dbReference>
<evidence type="ECO:0000313" key="7">
    <source>
        <dbReference type="Proteomes" id="UP000694844"/>
    </source>
</evidence>
<dbReference type="RefSeq" id="XP_022294924.1">
    <property type="nucleotide sequence ID" value="XM_022439216.1"/>
</dbReference>
<keyword evidence="2 3" id="KW-0040">ANK repeat</keyword>
<keyword evidence="1" id="KW-0677">Repeat</keyword>
<keyword evidence="7" id="KW-1185">Reference proteome</keyword>
<feature type="coiled-coil region" evidence="4">
    <location>
        <begin position="337"/>
        <end position="364"/>
    </location>
</feature>
<reference evidence="8" key="2">
    <citation type="submission" date="2025-04" db="UniProtKB">
        <authorList>
            <consortium name="RefSeq"/>
        </authorList>
    </citation>
    <scope>IDENTIFICATION</scope>
    <source>
        <tissue evidence="8">Whole sample</tissue>
    </source>
</reference>
<dbReference type="InterPro" id="IPR036872">
    <property type="entry name" value="CH_dom_sf"/>
</dbReference>
<dbReference type="AlphaFoldDB" id="A0A8B8AW43"/>
<dbReference type="SUPFAM" id="SSF47576">
    <property type="entry name" value="Calponin-homology domain, CH-domain"/>
    <property type="match status" value="1"/>
</dbReference>
<evidence type="ECO:0000256" key="5">
    <source>
        <dbReference type="SAM" id="MobiDB-lite"/>
    </source>
</evidence>
<keyword evidence="4" id="KW-0175">Coiled coil</keyword>
<feature type="repeat" description="ANK" evidence="3">
    <location>
        <begin position="584"/>
        <end position="616"/>
    </location>
</feature>
<dbReference type="SUPFAM" id="SSF48403">
    <property type="entry name" value="Ankyrin repeat"/>
    <property type="match status" value="2"/>
</dbReference>
<feature type="repeat" description="ANK" evidence="3">
    <location>
        <begin position="712"/>
        <end position="744"/>
    </location>
</feature>
<dbReference type="Pfam" id="PF00307">
    <property type="entry name" value="CH"/>
    <property type="match status" value="1"/>
</dbReference>
<dbReference type="PRINTS" id="PR01415">
    <property type="entry name" value="ANKYRIN"/>
</dbReference>
<feature type="repeat" description="ANK" evidence="3">
    <location>
        <begin position="924"/>
        <end position="957"/>
    </location>
</feature>
<evidence type="ECO:0000259" key="6">
    <source>
        <dbReference type="Pfam" id="PF00307"/>
    </source>
</evidence>
<dbReference type="Gene3D" id="1.25.40.20">
    <property type="entry name" value="Ankyrin repeat-containing domain"/>
    <property type="match status" value="3"/>
</dbReference>
<reference evidence="7" key="1">
    <citation type="submission" date="2024-06" db="UniProtKB">
        <authorList>
            <consortium name="RefSeq"/>
        </authorList>
    </citation>
    <scope>NUCLEOTIDE SEQUENCE [LARGE SCALE GENOMIC DNA]</scope>
    <source>
        <tissue evidence="9">Whole sample</tissue>
    </source>
</reference>
<dbReference type="InterPro" id="IPR002110">
    <property type="entry name" value="Ankyrin_rpt"/>
</dbReference>
<gene>
    <name evidence="8 9" type="primary">LOC111105035</name>
</gene>
<proteinExistence type="predicted"/>
<evidence type="ECO:0000313" key="8">
    <source>
        <dbReference type="RefSeq" id="XP_022294918.1"/>
    </source>
</evidence>
<dbReference type="GeneID" id="111105035"/>
<dbReference type="PANTHER" id="PTHR24171:SF8">
    <property type="entry name" value="BRCA1-ASSOCIATED RING DOMAIN PROTEIN 1"/>
    <property type="match status" value="1"/>
</dbReference>
<dbReference type="GO" id="GO:0004842">
    <property type="term" value="F:ubiquitin-protein transferase activity"/>
    <property type="evidence" value="ECO:0007669"/>
    <property type="project" value="TreeGrafter"/>
</dbReference>
<accession>A0A8B8AW43</accession>
<sequence>MSLRTRIKGFTAWVNLRLMSYDHLLNNVLMDLLTGTHIKYLVESITGYDIKRLESMDDLSQQQKQTRVDWIVDELKKSSVLPADVTVDTRLFAMRSADQVFDLLWRLICHDIWFVWERAEYLQQLDEDVLCQVPFKWTPEPPPAKKKKKQQKKSLLSGFGASGGQDEPDEEDFADWIKWPNADYVKNFKKKKREFGDYPNPDDCILEMVNFQLKTVKDGKNLCCYSIDDLVDSRVLCALVNSFVPNTFTSDLLLNDRWTINLALKTAERMFYADTPFDSEDLVEADAMAVCSYFCFFFMMAYKFRQCRAVVNRFEFIGMLIREAQHEIDKFAPIVANMQELQRRKELKNEIEMHRQAQEKIKKKFDVDYCKRWMQHIEHCKSEVRRAIRDKMRSRFDVVTIPRNITVNDLCLAFVLNLSLTNGSGFYEATSKELWTEGRKIVIKNKETEEYIDDFSGVSKGPGVRELLRLPESGLLEIIPGDHPDYEIYMEAPSRNKQLKAGVKFLYQVFPGNTGSWQRLFIKSARDNEFETVEKMIVFFQSHPQFINAKEPKSGNTALHWACRNGHFSWMNHNRWLLKAKDSMGYTALHWACKNGHFEVARLLLENGANIDSKNILKNTPLNSGIEGLQRKICHYLIEWGCDVHCKNVKNLTPFETVKNDDFKRYLIELYEYYSVIVPRIMSGDMKLMDRVIKDHATGIKELCCLRSRCINGSTLLHTAAYYGHKDAIRELLRLRVDINVRDYKGATPLHRSKNTDIMEMLLDAGAMVDAEDVEGNTPLHVKCYGESNKASDMTSLELLLNKNASLSKRNTRGLLPIHCCAMQGRIDVMRMMMRFDHDGFMAKAIAGEETNKPPPSLLNLAIANDFTECAQWLLANGFYFKEKEQDILMRRILTEQITLKDSQDAVKFLLDNGADPNPKYYPGNNSSLHYAASLSGEADILELLLRYDANVDAVNDEGETPLFFATKSNNKFAASTLIDRKANYRHKNNMGQTAFDYIIDYDEWIECGYFDDEIKARLKAYNLKHSRDLVRAISKKVKTIPFHPLRPRLPSTLTSVTTPATSPHPLTPTILPSSSHFSGGTFDRASGILPAINRRTSVAVGYLIDRQSL</sequence>
<evidence type="ECO:0000256" key="2">
    <source>
        <dbReference type="ARBA" id="ARBA00023043"/>
    </source>
</evidence>
<dbReference type="Proteomes" id="UP000694844">
    <property type="component" value="Chromosome 1"/>
</dbReference>
<dbReference type="GO" id="GO:0070531">
    <property type="term" value="C:BRCA1-A complex"/>
    <property type="evidence" value="ECO:0007669"/>
    <property type="project" value="TreeGrafter"/>
</dbReference>
<dbReference type="InterPro" id="IPR001715">
    <property type="entry name" value="CH_dom"/>
</dbReference>
<evidence type="ECO:0000256" key="1">
    <source>
        <dbReference type="ARBA" id="ARBA00022737"/>
    </source>
</evidence>
<dbReference type="RefSeq" id="XP_022294918.1">
    <property type="nucleotide sequence ID" value="XM_022439210.1"/>
</dbReference>
<dbReference type="GO" id="GO:0031436">
    <property type="term" value="C:BRCA1-BARD1 complex"/>
    <property type="evidence" value="ECO:0007669"/>
    <property type="project" value="TreeGrafter"/>
</dbReference>
<evidence type="ECO:0000256" key="3">
    <source>
        <dbReference type="PROSITE-ProRule" id="PRU00023"/>
    </source>
</evidence>
<evidence type="ECO:0000313" key="9">
    <source>
        <dbReference type="RefSeq" id="XP_022294924.1"/>
    </source>
</evidence>
<organism evidence="7 8">
    <name type="scientific">Crassostrea virginica</name>
    <name type="common">Eastern oyster</name>
    <dbReference type="NCBI Taxonomy" id="6565"/>
    <lineage>
        <taxon>Eukaryota</taxon>
        <taxon>Metazoa</taxon>
        <taxon>Spiralia</taxon>
        <taxon>Lophotrochozoa</taxon>
        <taxon>Mollusca</taxon>
        <taxon>Bivalvia</taxon>
        <taxon>Autobranchia</taxon>
        <taxon>Pteriomorphia</taxon>
        <taxon>Ostreida</taxon>
        <taxon>Ostreoidea</taxon>
        <taxon>Ostreidae</taxon>
        <taxon>Crassostrea</taxon>
    </lineage>
</organism>
<feature type="region of interest" description="Disordered" evidence="5">
    <location>
        <begin position="1052"/>
        <end position="1071"/>
    </location>
</feature>
<feature type="domain" description="Calponin-homology (CH)" evidence="6">
    <location>
        <begin position="207"/>
        <end position="301"/>
    </location>
</feature>
<dbReference type="PROSITE" id="PS50297">
    <property type="entry name" value="ANK_REP_REGION"/>
    <property type="match status" value="2"/>
</dbReference>
<protein>
    <submittedName>
        <fullName evidence="8 9">Uncharacterized protein LOC111105035 isoform X1</fullName>
    </submittedName>
</protein>
<evidence type="ECO:0000256" key="4">
    <source>
        <dbReference type="SAM" id="Coils"/>
    </source>
</evidence>
<dbReference type="KEGG" id="cvn:111105035"/>
<dbReference type="OrthoDB" id="424503at2759"/>
<dbReference type="PROSITE" id="PS50088">
    <property type="entry name" value="ANK_REPEAT"/>
    <property type="match status" value="4"/>
</dbReference>
<dbReference type="Pfam" id="PF12796">
    <property type="entry name" value="Ank_2"/>
    <property type="match status" value="3"/>
</dbReference>
<feature type="compositionally biased region" description="Polar residues" evidence="5">
    <location>
        <begin position="1052"/>
        <end position="1062"/>
    </location>
</feature>
<feature type="repeat" description="ANK" evidence="3">
    <location>
        <begin position="775"/>
        <end position="812"/>
    </location>
</feature>